<reference evidence="2" key="1">
    <citation type="submission" date="2020-10" db="EMBL/GenBank/DDBJ databases">
        <authorList>
            <person name="Gilroy R."/>
        </authorList>
    </citation>
    <scope>NUCLEOTIDE SEQUENCE</scope>
    <source>
        <strain evidence="2">2889</strain>
    </source>
</reference>
<dbReference type="InterPro" id="IPR011990">
    <property type="entry name" value="TPR-like_helical_dom_sf"/>
</dbReference>
<gene>
    <name evidence="2" type="ORF">IAB08_05065</name>
</gene>
<evidence type="ECO:0000256" key="1">
    <source>
        <dbReference type="SAM" id="Phobius"/>
    </source>
</evidence>
<keyword evidence="1" id="KW-0812">Transmembrane</keyword>
<feature type="non-terminal residue" evidence="2">
    <location>
        <position position="434"/>
    </location>
</feature>
<name>A0A9D9DTY4_9BACT</name>
<keyword evidence="1" id="KW-0472">Membrane</keyword>
<feature type="transmembrane region" description="Helical" evidence="1">
    <location>
        <begin position="20"/>
        <end position="40"/>
    </location>
</feature>
<evidence type="ECO:0000313" key="3">
    <source>
        <dbReference type="Proteomes" id="UP000823612"/>
    </source>
</evidence>
<feature type="transmembrane region" description="Helical" evidence="1">
    <location>
        <begin position="385"/>
        <end position="405"/>
    </location>
</feature>
<accession>A0A9D9DTY4</accession>
<organism evidence="2 3">
    <name type="scientific">Candidatus Pullibacteroides excrementavium</name>
    <dbReference type="NCBI Taxonomy" id="2840905"/>
    <lineage>
        <taxon>Bacteria</taxon>
        <taxon>Pseudomonadati</taxon>
        <taxon>Bacteroidota</taxon>
        <taxon>Bacteroidia</taxon>
        <taxon>Bacteroidales</taxon>
        <taxon>Candidatus Pullibacteroides</taxon>
    </lineage>
</organism>
<proteinExistence type="predicted"/>
<protein>
    <recommendedName>
        <fullName evidence="4">Tetratricopeptide repeat protein</fullName>
    </recommendedName>
</protein>
<dbReference type="Gene3D" id="1.25.40.10">
    <property type="entry name" value="Tetratricopeptide repeat domain"/>
    <property type="match status" value="2"/>
</dbReference>
<dbReference type="EMBL" id="JADIMZ010000076">
    <property type="protein sequence ID" value="MBO8432643.1"/>
    <property type="molecule type" value="Genomic_DNA"/>
</dbReference>
<evidence type="ECO:0000313" key="2">
    <source>
        <dbReference type="EMBL" id="MBO8432643.1"/>
    </source>
</evidence>
<dbReference type="Proteomes" id="UP000823612">
    <property type="component" value="Unassembled WGS sequence"/>
</dbReference>
<comment type="caution">
    <text evidence="2">The sequence shown here is derived from an EMBL/GenBank/DDBJ whole genome shotgun (WGS) entry which is preliminary data.</text>
</comment>
<reference evidence="2" key="2">
    <citation type="journal article" date="2021" name="PeerJ">
        <title>Extensive microbial diversity within the chicken gut microbiome revealed by metagenomics and culture.</title>
        <authorList>
            <person name="Gilroy R."/>
            <person name="Ravi A."/>
            <person name="Getino M."/>
            <person name="Pursley I."/>
            <person name="Horton D.L."/>
            <person name="Alikhan N.F."/>
            <person name="Baker D."/>
            <person name="Gharbi K."/>
            <person name="Hall N."/>
            <person name="Watson M."/>
            <person name="Adriaenssens E.M."/>
            <person name="Foster-Nyarko E."/>
            <person name="Jarju S."/>
            <person name="Secka A."/>
            <person name="Antonio M."/>
            <person name="Oren A."/>
            <person name="Chaudhuri R.R."/>
            <person name="La Ragione R."/>
            <person name="Hildebrand F."/>
            <person name="Pallen M.J."/>
        </authorList>
    </citation>
    <scope>NUCLEOTIDE SEQUENCE</scope>
    <source>
        <strain evidence="2">2889</strain>
    </source>
</reference>
<keyword evidence="1" id="KW-1133">Transmembrane helix</keyword>
<dbReference type="SUPFAM" id="SSF48452">
    <property type="entry name" value="TPR-like"/>
    <property type="match status" value="1"/>
</dbReference>
<evidence type="ECO:0008006" key="4">
    <source>
        <dbReference type="Google" id="ProtNLM"/>
    </source>
</evidence>
<sequence>MSGKARRACICKSFIGKRSVRNLCCRVSLYLYIIGVLFGLSTLPSCRYSGVMEPLDAGSEDLLPFPLEDSVNSGDFSWLGEEDTLFQHFTALLQNRYQIGNPSAAREWVDQVNQAGVYAFVKGHTAQGLSLFLDALEVSMEFGIEDPYTQANLAMLYATVQDYDKAWDLSEQSFRMFEESGQYEEALLMIGNRLTCAMGGASVPGVEWCLGKLESEPYDTLPMACFSQCRARMFLGLQKKDYAEALHWAKASLCCGPNSVDTVAFYASVYQDIAMAFQGLEVYDSALFYYERSYAGYQQKQYLELTQAVRYEQIGLYSLSGNTARYRECVQEYMELSRTLQEKSVRSEQQNLDYVILQRAQERRMAELHYDSVYKGEIIRNQRSVFLSLTALLSLGLAFLFVLYLNKRRKERMNRLLYEKTRKLLALEHPKKEE</sequence>
<dbReference type="AlphaFoldDB" id="A0A9D9DTY4"/>